<evidence type="ECO:0000256" key="1">
    <source>
        <dbReference type="ARBA" id="ARBA00022649"/>
    </source>
</evidence>
<dbReference type="Proteomes" id="UP000539372">
    <property type="component" value="Unassembled WGS sequence"/>
</dbReference>
<comment type="caution">
    <text evidence="2">The sequence shown here is derived from an EMBL/GenBank/DDBJ whole genome shotgun (WGS) entry which is preliminary data.</text>
</comment>
<gene>
    <name evidence="2" type="ORF">HH303_14860</name>
</gene>
<organism evidence="2 3">
    <name type="scientific">Pacificispira spongiicola</name>
    <dbReference type="NCBI Taxonomy" id="2729598"/>
    <lineage>
        <taxon>Bacteria</taxon>
        <taxon>Pseudomonadati</taxon>
        <taxon>Pseudomonadota</taxon>
        <taxon>Alphaproteobacteria</taxon>
        <taxon>Rhodospirillales</taxon>
        <taxon>Rhodospirillaceae</taxon>
        <taxon>Pacificispira</taxon>
    </lineage>
</organism>
<protein>
    <submittedName>
        <fullName evidence="2">Type II toxin-antitoxin system CcdA family antitoxin</fullName>
    </submittedName>
</protein>
<dbReference type="AlphaFoldDB" id="A0A7Y0E201"/>
<evidence type="ECO:0000313" key="3">
    <source>
        <dbReference type="Proteomes" id="UP000539372"/>
    </source>
</evidence>
<sequence>MGAVQKKSANLSLDPALVREAKALSINLSQAAEAGLRAAVAEAKSERWRAENAQAIDGYNRWIEDNGLPLDKFRQF</sequence>
<dbReference type="Pfam" id="PF07362">
    <property type="entry name" value="CcdA"/>
    <property type="match status" value="1"/>
</dbReference>
<accession>A0A7Y0E201</accession>
<keyword evidence="1" id="KW-1277">Toxin-antitoxin system</keyword>
<proteinExistence type="predicted"/>
<reference evidence="2 3" key="1">
    <citation type="submission" date="2020-04" db="EMBL/GenBank/DDBJ databases">
        <title>Rhodospirillaceae bacterium KN72 isolated from deep sea.</title>
        <authorList>
            <person name="Zhang D.-C."/>
        </authorList>
    </citation>
    <scope>NUCLEOTIDE SEQUENCE [LARGE SCALE GENOMIC DNA]</scope>
    <source>
        <strain evidence="2 3">KN72</strain>
    </source>
</reference>
<dbReference type="RefSeq" id="WP_169626155.1">
    <property type="nucleotide sequence ID" value="NZ_JABBNT010000004.1"/>
</dbReference>
<keyword evidence="3" id="KW-1185">Reference proteome</keyword>
<evidence type="ECO:0000313" key="2">
    <source>
        <dbReference type="EMBL" id="NMM45775.1"/>
    </source>
</evidence>
<dbReference type="EMBL" id="JABBNT010000004">
    <property type="protein sequence ID" value="NMM45775.1"/>
    <property type="molecule type" value="Genomic_DNA"/>
</dbReference>
<dbReference type="InterPro" id="IPR009956">
    <property type="entry name" value="Post-segregation_anti-tox_CcdA"/>
</dbReference>
<name>A0A7Y0E201_9PROT</name>